<dbReference type="PIRSF" id="PIRSF030802">
    <property type="entry name" value="UCP030802"/>
    <property type="match status" value="1"/>
</dbReference>
<protein>
    <submittedName>
        <fullName evidence="1">Uncharacterized protein</fullName>
    </submittedName>
</protein>
<organism evidence="1 2">
    <name type="scientific">Pseudomonas amygdali pv. lachrymans str. M301315</name>
    <dbReference type="NCBI Taxonomy" id="629260"/>
    <lineage>
        <taxon>Bacteria</taxon>
        <taxon>Pseudomonadati</taxon>
        <taxon>Pseudomonadota</taxon>
        <taxon>Gammaproteobacteria</taxon>
        <taxon>Pseudomonadales</taxon>
        <taxon>Pseudomonadaceae</taxon>
        <taxon>Pseudomonas</taxon>
        <taxon>Pseudomonas amygdali</taxon>
    </lineage>
</organism>
<dbReference type="GeneID" id="39473941"/>
<dbReference type="Proteomes" id="UP000006426">
    <property type="component" value="Plasmid pmppla107"/>
</dbReference>
<dbReference type="InterPro" id="IPR024197">
    <property type="entry name" value="TPP-like"/>
</dbReference>
<name>A0AAD0VAM8_PSEAV</name>
<reference evidence="1 2" key="1">
    <citation type="journal article" date="2011" name="PLoS Pathog.">
        <title>Dynamic evolution of pathogenicity revealed by sequencing and comparative genomics of 19 Pseudomonas syringae isolates.</title>
        <authorList>
            <person name="Baltrus D.A."/>
            <person name="Nishimura M.T."/>
            <person name="Romanchuk A."/>
            <person name="Chang J.H."/>
            <person name="Mukhtar M.S."/>
            <person name="Cherkis K."/>
            <person name="Roach J."/>
            <person name="Grant S.R."/>
            <person name="Jones C.D."/>
            <person name="Dangl J.L."/>
        </authorList>
    </citation>
    <scope>NUCLEOTIDE SEQUENCE [LARGE SCALE GENOMIC DNA]</scope>
    <source>
        <strain evidence="1 2">M301315</strain>
    </source>
</reference>
<accession>A0AAD0VAM8</accession>
<dbReference type="AlphaFoldDB" id="A0AAD0VAM8"/>
<dbReference type="InterPro" id="IPR036412">
    <property type="entry name" value="HAD-like_sf"/>
</dbReference>
<evidence type="ECO:0000313" key="1">
    <source>
        <dbReference type="EMBL" id="AXH60294.1"/>
    </source>
</evidence>
<evidence type="ECO:0000313" key="2">
    <source>
        <dbReference type="Proteomes" id="UP000006426"/>
    </source>
</evidence>
<dbReference type="RefSeq" id="WP_005742568.1">
    <property type="nucleotide sequence ID" value="NZ_CP031226.1"/>
</dbReference>
<dbReference type="SUPFAM" id="SSF56784">
    <property type="entry name" value="HAD-like"/>
    <property type="match status" value="1"/>
</dbReference>
<keyword evidence="1" id="KW-0614">Plasmid</keyword>
<dbReference type="EMBL" id="CP031226">
    <property type="protein sequence ID" value="AXH60294.1"/>
    <property type="molecule type" value="Genomic_DNA"/>
</dbReference>
<gene>
    <name evidence="1" type="ORF">PLA107_034500</name>
</gene>
<geneLocation type="plasmid" evidence="2">
    <name>pmppla107</name>
</geneLocation>
<proteinExistence type="predicted"/>
<sequence length="293" mass="32707">MTQSASPIVYFTDLDHTLFQSRSSDPRGVLPMAVNARGEDHGFARPDQKALFEQMIGSGVVIPVTARSHEQLERVTGFVTGSAYDLALTDLGASLLVRDNNGDGLWHAIPAWTESYLPFVNPHIHRLTKDYEIIEAWVRNSELNGKVQIDLIQLGKLHLPLYMVLTIKGEEGSKAEDLAAVRHRFVEPIARATGKYQIHETEGQICLWPTFVSKGIAVERLKSALRDGLGDERFDRARDFLNLDSCVSMGVGDSTTDLEFMQHTDFMVVPKTSQISNILNAEVSKMLDKELQQ</sequence>